<evidence type="ECO:0000313" key="1">
    <source>
        <dbReference type="EMBL" id="KKL27355.1"/>
    </source>
</evidence>
<proteinExistence type="predicted"/>
<sequence>MALTKGHAPYCSCGTCYKNALANVRKSDVRGGVRAKVVLMLAERFHYTEREVLLAITGEGGDTTE</sequence>
<name>A0A0F9BZK5_9ZZZZ</name>
<dbReference type="AlphaFoldDB" id="A0A0F9BZK5"/>
<gene>
    <name evidence="1" type="ORF">LCGC14_2385970</name>
</gene>
<accession>A0A0F9BZK5</accession>
<dbReference type="EMBL" id="LAZR01035494">
    <property type="protein sequence ID" value="KKL27355.1"/>
    <property type="molecule type" value="Genomic_DNA"/>
</dbReference>
<organism evidence="1">
    <name type="scientific">marine sediment metagenome</name>
    <dbReference type="NCBI Taxonomy" id="412755"/>
    <lineage>
        <taxon>unclassified sequences</taxon>
        <taxon>metagenomes</taxon>
        <taxon>ecological metagenomes</taxon>
    </lineage>
</organism>
<reference evidence="1" key="1">
    <citation type="journal article" date="2015" name="Nature">
        <title>Complex archaea that bridge the gap between prokaryotes and eukaryotes.</title>
        <authorList>
            <person name="Spang A."/>
            <person name="Saw J.H."/>
            <person name="Jorgensen S.L."/>
            <person name="Zaremba-Niedzwiedzka K."/>
            <person name="Martijn J."/>
            <person name="Lind A.E."/>
            <person name="van Eijk R."/>
            <person name="Schleper C."/>
            <person name="Guy L."/>
            <person name="Ettema T.J."/>
        </authorList>
    </citation>
    <scope>NUCLEOTIDE SEQUENCE</scope>
</reference>
<comment type="caution">
    <text evidence="1">The sequence shown here is derived from an EMBL/GenBank/DDBJ whole genome shotgun (WGS) entry which is preliminary data.</text>
</comment>
<protein>
    <submittedName>
        <fullName evidence="1">Uncharacterized protein</fullName>
    </submittedName>
</protein>